<feature type="transmembrane region" description="Helical" evidence="5">
    <location>
        <begin position="68"/>
        <end position="88"/>
    </location>
</feature>
<feature type="signal peptide" evidence="6">
    <location>
        <begin position="1"/>
        <end position="29"/>
    </location>
</feature>
<evidence type="ECO:0000256" key="3">
    <source>
        <dbReference type="ARBA" id="ARBA00022989"/>
    </source>
</evidence>
<evidence type="ECO:0000256" key="2">
    <source>
        <dbReference type="ARBA" id="ARBA00022692"/>
    </source>
</evidence>
<accession>A0AAD5H225</accession>
<proteinExistence type="predicted"/>
<organism evidence="7 8">
    <name type="scientific">Chlorella ohadii</name>
    <dbReference type="NCBI Taxonomy" id="2649997"/>
    <lineage>
        <taxon>Eukaryota</taxon>
        <taxon>Viridiplantae</taxon>
        <taxon>Chlorophyta</taxon>
        <taxon>core chlorophytes</taxon>
        <taxon>Trebouxiophyceae</taxon>
        <taxon>Chlorellales</taxon>
        <taxon>Chlorellaceae</taxon>
        <taxon>Chlorella clade</taxon>
        <taxon>Chlorella</taxon>
    </lineage>
</organism>
<evidence type="ECO:0000256" key="1">
    <source>
        <dbReference type="ARBA" id="ARBA00004141"/>
    </source>
</evidence>
<protein>
    <recommendedName>
        <fullName evidence="9">Membrane transporter protein</fullName>
    </recommendedName>
</protein>
<evidence type="ECO:0000313" key="7">
    <source>
        <dbReference type="EMBL" id="KAI7836512.1"/>
    </source>
</evidence>
<keyword evidence="8" id="KW-1185">Reference proteome</keyword>
<keyword evidence="4 5" id="KW-0472">Membrane</keyword>
<dbReference type="PROSITE" id="PS51257">
    <property type="entry name" value="PROKAR_LIPOPROTEIN"/>
    <property type="match status" value="1"/>
</dbReference>
<feature type="transmembrane region" description="Helical" evidence="5">
    <location>
        <begin position="160"/>
        <end position="180"/>
    </location>
</feature>
<feature type="transmembrane region" description="Helical" evidence="5">
    <location>
        <begin position="200"/>
        <end position="219"/>
    </location>
</feature>
<dbReference type="AlphaFoldDB" id="A0AAD5H225"/>
<dbReference type="PANTHER" id="PTHR43701:SF2">
    <property type="entry name" value="MEMBRANE TRANSPORTER PROTEIN YJNA-RELATED"/>
    <property type="match status" value="1"/>
</dbReference>
<evidence type="ECO:0008006" key="9">
    <source>
        <dbReference type="Google" id="ProtNLM"/>
    </source>
</evidence>
<comment type="caution">
    <text evidence="7">The sequence shown here is derived from an EMBL/GenBank/DDBJ whole genome shotgun (WGS) entry which is preliminary data.</text>
</comment>
<evidence type="ECO:0000256" key="4">
    <source>
        <dbReference type="ARBA" id="ARBA00023136"/>
    </source>
</evidence>
<dbReference type="Proteomes" id="UP001205105">
    <property type="component" value="Unassembled WGS sequence"/>
</dbReference>
<keyword evidence="3 5" id="KW-1133">Transmembrane helix</keyword>
<evidence type="ECO:0000256" key="6">
    <source>
        <dbReference type="SAM" id="SignalP"/>
    </source>
</evidence>
<comment type="subcellular location">
    <subcellularLocation>
        <location evidence="1">Membrane</location>
        <topology evidence="1">Multi-pass membrane protein</topology>
    </subcellularLocation>
</comment>
<feature type="chain" id="PRO_5041915619" description="Membrane transporter protein" evidence="6">
    <location>
        <begin position="30"/>
        <end position="278"/>
    </location>
</feature>
<dbReference type="Pfam" id="PF01925">
    <property type="entry name" value="TauE"/>
    <property type="match status" value="2"/>
</dbReference>
<feature type="transmembrane region" description="Helical" evidence="5">
    <location>
        <begin position="231"/>
        <end position="250"/>
    </location>
</feature>
<dbReference type="EMBL" id="JADXDR010000184">
    <property type="protein sequence ID" value="KAI7836512.1"/>
    <property type="molecule type" value="Genomic_DNA"/>
</dbReference>
<sequence length="278" mass="27485">MCRGGLKILSGTSLVAVLTTACISTATFAANGCIDLPASLLIAPPAVLLAPLGARFTSRLNCNALKRLLGWFLVVAAPLVPLKAYMFASRAEQLAAAGAAGTAGTAADGAAEAAKLAAASSTTEASSSSSSSSSGSNKGSQLGGWEAQLQRLRDGMPSPLRAAGLVATGALSGFVSGLLGVGGGTTATPLVALIMPYSQATVLGTTLAAMVPTTAAAVAQHQRLGNLNWRLAAGLAVGSVLGGAVGSQAAVHAPPYSLEAVFMVALLALARMTLKSVR</sequence>
<name>A0AAD5H225_9CHLO</name>
<dbReference type="PANTHER" id="PTHR43701">
    <property type="entry name" value="MEMBRANE TRANSPORTER PROTEIN MJ0441-RELATED"/>
    <property type="match status" value="1"/>
</dbReference>
<gene>
    <name evidence="7" type="ORF">COHA_009613</name>
</gene>
<evidence type="ECO:0000256" key="5">
    <source>
        <dbReference type="SAM" id="Phobius"/>
    </source>
</evidence>
<keyword evidence="2 5" id="KW-0812">Transmembrane</keyword>
<dbReference type="GO" id="GO:0016020">
    <property type="term" value="C:membrane"/>
    <property type="evidence" value="ECO:0007669"/>
    <property type="project" value="UniProtKB-SubCell"/>
</dbReference>
<dbReference type="InterPro" id="IPR051598">
    <property type="entry name" value="TSUP/Inactive_protease-like"/>
</dbReference>
<evidence type="ECO:0000313" key="8">
    <source>
        <dbReference type="Proteomes" id="UP001205105"/>
    </source>
</evidence>
<dbReference type="InterPro" id="IPR002781">
    <property type="entry name" value="TM_pro_TauE-like"/>
</dbReference>
<reference evidence="7" key="1">
    <citation type="submission" date="2020-11" db="EMBL/GenBank/DDBJ databases">
        <title>Chlorella ohadii genome sequencing and assembly.</title>
        <authorList>
            <person name="Murik O."/>
            <person name="Treves H."/>
            <person name="Kedem I."/>
            <person name="Shotland Y."/>
            <person name="Kaplan A."/>
        </authorList>
    </citation>
    <scope>NUCLEOTIDE SEQUENCE</scope>
    <source>
        <strain evidence="7">1</strain>
    </source>
</reference>
<keyword evidence="6" id="KW-0732">Signal</keyword>